<dbReference type="OrthoDB" id="1957885at2"/>
<reference evidence="1 2" key="1">
    <citation type="submission" date="2014-10" db="EMBL/GenBank/DDBJ databases">
        <title>Genome sequence of Clostridium aceticum DSM 1496.</title>
        <authorList>
            <person name="Poehlein A."/>
            <person name="Schiel-Bengelsdorf B."/>
            <person name="Gottschalk G."/>
            <person name="Duerre P."/>
            <person name="Daniel R."/>
        </authorList>
    </citation>
    <scope>NUCLEOTIDE SEQUENCE [LARGE SCALE GENOMIC DNA]</scope>
    <source>
        <strain evidence="1 2">DSM 1496</strain>
    </source>
</reference>
<keyword evidence="2" id="KW-1185">Reference proteome</keyword>
<evidence type="ECO:0000313" key="1">
    <source>
        <dbReference type="EMBL" id="AKL93993.1"/>
    </source>
</evidence>
<dbReference type="EMBL" id="CP009687">
    <property type="protein sequence ID" value="AKL93993.1"/>
    <property type="molecule type" value="Genomic_DNA"/>
</dbReference>
<dbReference type="STRING" id="84022.CACET_c04830"/>
<gene>
    <name evidence="1" type="ORF">CACET_c04830</name>
</gene>
<accession>A0A0D8IE71</accession>
<dbReference type="PATRIC" id="fig|84022.5.peg.1610"/>
<dbReference type="Proteomes" id="UP000035704">
    <property type="component" value="Chromosome"/>
</dbReference>
<protein>
    <submittedName>
        <fullName evidence="1">Uncharacterized protein</fullName>
    </submittedName>
</protein>
<sequence>MKIILILLVAGVLMIDFVKLDKSNKKIFYIYGFIVIMILLVVIAEKYEFFKTTPIEIGVEKMRPITDWIEIKLQ</sequence>
<organism evidence="1 2">
    <name type="scientific">Clostridium aceticum</name>
    <dbReference type="NCBI Taxonomy" id="84022"/>
    <lineage>
        <taxon>Bacteria</taxon>
        <taxon>Bacillati</taxon>
        <taxon>Bacillota</taxon>
        <taxon>Clostridia</taxon>
        <taxon>Eubacteriales</taxon>
        <taxon>Clostridiaceae</taxon>
        <taxon>Clostridium</taxon>
    </lineage>
</organism>
<dbReference type="RefSeq" id="WP_044823137.1">
    <property type="nucleotide sequence ID" value="NZ_CP009687.1"/>
</dbReference>
<dbReference type="AlphaFoldDB" id="A0A0D8IE71"/>
<name>A0A0D8IE71_9CLOT</name>
<dbReference type="KEGG" id="cace:CACET_c04830"/>
<evidence type="ECO:0000313" key="2">
    <source>
        <dbReference type="Proteomes" id="UP000035704"/>
    </source>
</evidence>
<proteinExistence type="predicted"/>